<dbReference type="SMART" id="SM00302">
    <property type="entry name" value="GED"/>
    <property type="match status" value="1"/>
</dbReference>
<dbReference type="Pfam" id="PF02212">
    <property type="entry name" value="GED"/>
    <property type="match status" value="1"/>
</dbReference>
<dbReference type="GO" id="GO:0008017">
    <property type="term" value="F:microtubule binding"/>
    <property type="evidence" value="ECO:0007669"/>
    <property type="project" value="TreeGrafter"/>
</dbReference>
<evidence type="ECO:0000313" key="7">
    <source>
        <dbReference type="EMBL" id="CBY39413.1"/>
    </source>
</evidence>
<accession>E4YVC8</accession>
<dbReference type="PANTHER" id="PTHR11566">
    <property type="entry name" value="DYNAMIN"/>
    <property type="match status" value="1"/>
</dbReference>
<dbReference type="InterPro" id="IPR003130">
    <property type="entry name" value="GED"/>
</dbReference>
<dbReference type="Gene3D" id="1.20.120.1240">
    <property type="entry name" value="Dynamin, middle domain"/>
    <property type="match status" value="1"/>
</dbReference>
<gene>
    <name evidence="7" type="ORF">GSOID_T00019979001</name>
</gene>
<dbReference type="GO" id="GO:0005874">
    <property type="term" value="C:microtubule"/>
    <property type="evidence" value="ECO:0007669"/>
    <property type="project" value="TreeGrafter"/>
</dbReference>
<dbReference type="Proteomes" id="UP000011014">
    <property type="component" value="Unassembled WGS sequence"/>
</dbReference>
<dbReference type="PROSITE" id="PS51388">
    <property type="entry name" value="GED"/>
    <property type="match status" value="1"/>
</dbReference>
<dbReference type="GO" id="GO:0003924">
    <property type="term" value="F:GTPase activity"/>
    <property type="evidence" value="ECO:0007669"/>
    <property type="project" value="InterPro"/>
</dbReference>
<feature type="region of interest" description="Disordered" evidence="5">
    <location>
        <begin position="107"/>
        <end position="158"/>
    </location>
</feature>
<organism evidence="7">
    <name type="scientific">Oikopleura dioica</name>
    <name type="common">Tunicate</name>
    <dbReference type="NCBI Taxonomy" id="34765"/>
    <lineage>
        <taxon>Eukaryota</taxon>
        <taxon>Metazoa</taxon>
        <taxon>Chordata</taxon>
        <taxon>Tunicata</taxon>
        <taxon>Appendicularia</taxon>
        <taxon>Copelata</taxon>
        <taxon>Oikopleuridae</taxon>
        <taxon>Oikopleura</taxon>
    </lineage>
</organism>
<dbReference type="InterPro" id="IPR020850">
    <property type="entry name" value="GED_dom"/>
</dbReference>
<feature type="domain" description="GED" evidence="6">
    <location>
        <begin position="13"/>
        <end position="104"/>
    </location>
</feature>
<dbReference type="GO" id="GO:0098793">
    <property type="term" value="C:presynapse"/>
    <property type="evidence" value="ECO:0007669"/>
    <property type="project" value="GOC"/>
</dbReference>
<evidence type="ECO:0000256" key="1">
    <source>
        <dbReference type="ARBA" id="ARBA00011980"/>
    </source>
</evidence>
<evidence type="ECO:0000256" key="5">
    <source>
        <dbReference type="SAM" id="MobiDB-lite"/>
    </source>
</evidence>
<feature type="non-terminal residue" evidence="7">
    <location>
        <position position="1"/>
    </location>
</feature>
<keyword evidence="2" id="KW-0547">Nucleotide-binding</keyword>
<feature type="compositionally biased region" description="Low complexity" evidence="5">
    <location>
        <begin position="115"/>
        <end position="142"/>
    </location>
</feature>
<dbReference type="GO" id="GO:0005886">
    <property type="term" value="C:plasma membrane"/>
    <property type="evidence" value="ECO:0007669"/>
    <property type="project" value="TreeGrafter"/>
</dbReference>
<keyword evidence="4" id="KW-0342">GTP-binding</keyword>
<dbReference type="GO" id="GO:0005737">
    <property type="term" value="C:cytoplasm"/>
    <property type="evidence" value="ECO:0007669"/>
    <property type="project" value="TreeGrafter"/>
</dbReference>
<evidence type="ECO:0000259" key="6">
    <source>
        <dbReference type="PROSITE" id="PS51388"/>
    </source>
</evidence>
<name>E4YVC8_OIKDI</name>
<sequence>QRTSADPQLERQVETIRNLVESYMLIVTTTLKDMTPKMIMGVMINHTKLFIAEELLAMIYAQCDINMIMEESDSEAQRRDDMIRMYNSLKEGLKVIGDINVSTVATSAPPPVDNSWISESSAAKTSSASMSKSAPMQPQTKSKPPPTRPSPAGAASSMMGRAQNTLNTMNQINSGMNQLGIKPSHVAPMIPSRPGGNRPPPVVPKRPAGSKPPSIPSRPNF</sequence>
<evidence type="ECO:0000256" key="4">
    <source>
        <dbReference type="ARBA" id="ARBA00023134"/>
    </source>
</evidence>
<dbReference type="InterPro" id="IPR022812">
    <property type="entry name" value="Dynamin"/>
</dbReference>
<keyword evidence="3" id="KW-0378">Hydrolase</keyword>
<dbReference type="EMBL" id="FN655526">
    <property type="protein sequence ID" value="CBY39413.1"/>
    <property type="molecule type" value="Genomic_DNA"/>
</dbReference>
<dbReference type="GO" id="GO:0016185">
    <property type="term" value="P:synaptic vesicle budding from presynaptic endocytic zone membrane"/>
    <property type="evidence" value="ECO:0007669"/>
    <property type="project" value="TreeGrafter"/>
</dbReference>
<dbReference type="AlphaFoldDB" id="E4YVC8"/>
<dbReference type="EC" id="3.6.5.5" evidence="1"/>
<dbReference type="PANTHER" id="PTHR11566:SF212">
    <property type="entry name" value="DYNAMIN"/>
    <property type="match status" value="1"/>
</dbReference>
<evidence type="ECO:0000256" key="2">
    <source>
        <dbReference type="ARBA" id="ARBA00022741"/>
    </source>
</evidence>
<evidence type="ECO:0000256" key="3">
    <source>
        <dbReference type="ARBA" id="ARBA00022801"/>
    </source>
</evidence>
<reference evidence="7" key="1">
    <citation type="journal article" date="2010" name="Science">
        <title>Plasticity of animal genome architecture unmasked by rapid evolution of a pelagic tunicate.</title>
        <authorList>
            <person name="Denoeud F."/>
            <person name="Henriet S."/>
            <person name="Mungpakdee S."/>
            <person name="Aury J.M."/>
            <person name="Da Silva C."/>
            <person name="Brinkmann H."/>
            <person name="Mikhaleva J."/>
            <person name="Olsen L.C."/>
            <person name="Jubin C."/>
            <person name="Canestro C."/>
            <person name="Bouquet J.M."/>
            <person name="Danks G."/>
            <person name="Poulain J."/>
            <person name="Campsteijn C."/>
            <person name="Adamski M."/>
            <person name="Cross I."/>
            <person name="Yadetie F."/>
            <person name="Muffato M."/>
            <person name="Louis A."/>
            <person name="Butcher S."/>
            <person name="Tsagkogeorga G."/>
            <person name="Konrad A."/>
            <person name="Singh S."/>
            <person name="Jensen M.F."/>
            <person name="Cong E.H."/>
            <person name="Eikeseth-Otteraa H."/>
            <person name="Noel B."/>
            <person name="Anthouard V."/>
            <person name="Porcel B.M."/>
            <person name="Kachouri-Lafond R."/>
            <person name="Nishino A."/>
            <person name="Ugolini M."/>
            <person name="Chourrout P."/>
            <person name="Nishida H."/>
            <person name="Aasland R."/>
            <person name="Huzurbazar S."/>
            <person name="Westhof E."/>
            <person name="Delsuc F."/>
            <person name="Lehrach H."/>
            <person name="Reinhardt R."/>
            <person name="Weissenbach J."/>
            <person name="Roy S.W."/>
            <person name="Artiguenave F."/>
            <person name="Postlethwait J.H."/>
            <person name="Manak J.R."/>
            <person name="Thompson E.M."/>
            <person name="Jaillon O."/>
            <person name="Du Pasquier L."/>
            <person name="Boudinot P."/>
            <person name="Liberles D.A."/>
            <person name="Volff J.N."/>
            <person name="Philippe H."/>
            <person name="Lenhard B."/>
            <person name="Roest Crollius H."/>
            <person name="Wincker P."/>
            <person name="Chourrout D."/>
        </authorList>
    </citation>
    <scope>NUCLEOTIDE SEQUENCE [LARGE SCALE GENOMIC DNA]</scope>
</reference>
<dbReference type="GO" id="GO:0031623">
    <property type="term" value="P:receptor internalization"/>
    <property type="evidence" value="ECO:0007669"/>
    <property type="project" value="TreeGrafter"/>
</dbReference>
<dbReference type="GO" id="GO:0005525">
    <property type="term" value="F:GTP binding"/>
    <property type="evidence" value="ECO:0007669"/>
    <property type="project" value="UniProtKB-KW"/>
</dbReference>
<proteinExistence type="predicted"/>
<feature type="region of interest" description="Disordered" evidence="5">
    <location>
        <begin position="174"/>
        <end position="221"/>
    </location>
</feature>
<protein>
    <recommendedName>
        <fullName evidence="1">dynamin GTPase</fullName>
        <ecNumber evidence="1">3.6.5.5</ecNumber>
    </recommendedName>
</protein>